<gene>
    <name evidence="2" type="primary">Necator_chrII.g8318</name>
    <name evidence="2" type="ORF">RB195_020524</name>
</gene>
<accession>A0ABR1CLC6</accession>
<keyword evidence="1" id="KW-1133">Transmembrane helix</keyword>
<name>A0ABR1CLC6_NECAM</name>
<comment type="caution">
    <text evidence="2">The sequence shown here is derived from an EMBL/GenBank/DDBJ whole genome shotgun (WGS) entry which is preliminary data.</text>
</comment>
<proteinExistence type="predicted"/>
<organism evidence="2 3">
    <name type="scientific">Necator americanus</name>
    <name type="common">Human hookworm</name>
    <dbReference type="NCBI Taxonomy" id="51031"/>
    <lineage>
        <taxon>Eukaryota</taxon>
        <taxon>Metazoa</taxon>
        <taxon>Ecdysozoa</taxon>
        <taxon>Nematoda</taxon>
        <taxon>Chromadorea</taxon>
        <taxon>Rhabditida</taxon>
        <taxon>Rhabditina</taxon>
        <taxon>Rhabditomorpha</taxon>
        <taxon>Strongyloidea</taxon>
        <taxon>Ancylostomatidae</taxon>
        <taxon>Bunostominae</taxon>
        <taxon>Necator</taxon>
    </lineage>
</organism>
<sequence length="372" mass="41891">MLRVSAGAQPLRPAPTCDSWGTHSDYTYYNCQNDMKHAAVAQVTVRARSDAVERDGCDRGGTLVIGSPSETSDRFFVTASGTLRNTPDNICENLQSSMDGTEIAKYCIGQKKLGKSSIGFFFDARTISEDLFNDLFESVLEVNMCLDVQNTLFTRLRFPNLLRWNACHAGAALTVIGNPELVSIEFNPNVKFYQNEHVNNPPVAIIRGNRKLERRSIEELMRIFKTFRFLEPIEGECSTPGRIEDLAQLNCEAYYGDIVLSYNAEGEIPPVAGDVDGCLIVTDTLLTDIEFLRGFRFTPDRYCQNVIARNPFLCISEKLEQHLRSQMNISITDNMDIFCRKYVEKHVMVFALVGGFFAAVSIFTVFLKLYLL</sequence>
<evidence type="ECO:0000256" key="1">
    <source>
        <dbReference type="SAM" id="Phobius"/>
    </source>
</evidence>
<dbReference type="EMBL" id="JAVFWL010000002">
    <property type="protein sequence ID" value="KAK6738473.1"/>
    <property type="molecule type" value="Genomic_DNA"/>
</dbReference>
<keyword evidence="1" id="KW-0472">Membrane</keyword>
<keyword evidence="3" id="KW-1185">Reference proteome</keyword>
<feature type="transmembrane region" description="Helical" evidence="1">
    <location>
        <begin position="347"/>
        <end position="371"/>
    </location>
</feature>
<evidence type="ECO:0008006" key="4">
    <source>
        <dbReference type="Google" id="ProtNLM"/>
    </source>
</evidence>
<keyword evidence="1" id="KW-0812">Transmembrane</keyword>
<evidence type="ECO:0000313" key="2">
    <source>
        <dbReference type="EMBL" id="KAK6738473.1"/>
    </source>
</evidence>
<dbReference type="Proteomes" id="UP001303046">
    <property type="component" value="Unassembled WGS sequence"/>
</dbReference>
<dbReference type="SUPFAM" id="SSF52058">
    <property type="entry name" value="L domain-like"/>
    <property type="match status" value="1"/>
</dbReference>
<protein>
    <recommendedName>
        <fullName evidence="4">Tectonic domain-containing protein</fullName>
    </recommendedName>
</protein>
<reference evidence="2 3" key="1">
    <citation type="submission" date="2023-08" db="EMBL/GenBank/DDBJ databases">
        <title>A Necator americanus chromosomal reference genome.</title>
        <authorList>
            <person name="Ilik V."/>
            <person name="Petrzelkova K.J."/>
            <person name="Pardy F."/>
            <person name="Fuh T."/>
            <person name="Niatou-Singa F.S."/>
            <person name="Gouil Q."/>
            <person name="Baker L."/>
            <person name="Ritchie M.E."/>
            <person name="Jex A.R."/>
            <person name="Gazzola D."/>
            <person name="Li H."/>
            <person name="Toshio Fujiwara R."/>
            <person name="Zhan B."/>
            <person name="Aroian R.V."/>
            <person name="Pafco B."/>
            <person name="Schwarz E.M."/>
        </authorList>
    </citation>
    <scope>NUCLEOTIDE SEQUENCE [LARGE SCALE GENOMIC DNA]</scope>
    <source>
        <strain evidence="2 3">Aroian</strain>
        <tissue evidence="2">Whole animal</tissue>
    </source>
</reference>
<evidence type="ECO:0000313" key="3">
    <source>
        <dbReference type="Proteomes" id="UP001303046"/>
    </source>
</evidence>